<evidence type="ECO:0000256" key="1">
    <source>
        <dbReference type="ARBA" id="ARBA00022884"/>
    </source>
</evidence>
<feature type="compositionally biased region" description="Basic and acidic residues" evidence="3">
    <location>
        <begin position="396"/>
        <end position="420"/>
    </location>
</feature>
<dbReference type="OrthoDB" id="439808at2759"/>
<protein>
    <recommendedName>
        <fullName evidence="4">RRM domain-containing protein</fullName>
    </recommendedName>
</protein>
<keyword evidence="6" id="KW-1185">Reference proteome</keyword>
<dbReference type="AlphaFoldDB" id="A0A0C3BCE5"/>
<reference evidence="6" key="2">
    <citation type="submission" date="2015-01" db="EMBL/GenBank/DDBJ databases">
        <title>Evolutionary Origins and Diversification of the Mycorrhizal Mutualists.</title>
        <authorList>
            <consortium name="DOE Joint Genome Institute"/>
            <consortium name="Mycorrhizal Genomics Consortium"/>
            <person name="Kohler A."/>
            <person name="Kuo A."/>
            <person name="Nagy L.G."/>
            <person name="Floudas D."/>
            <person name="Copeland A."/>
            <person name="Barry K.W."/>
            <person name="Cichocki N."/>
            <person name="Veneault-Fourrey C."/>
            <person name="LaButti K."/>
            <person name="Lindquist E.A."/>
            <person name="Lipzen A."/>
            <person name="Lundell T."/>
            <person name="Morin E."/>
            <person name="Murat C."/>
            <person name="Riley R."/>
            <person name="Ohm R."/>
            <person name="Sun H."/>
            <person name="Tunlid A."/>
            <person name="Henrissat B."/>
            <person name="Grigoriev I.V."/>
            <person name="Hibbett D.S."/>
            <person name="Martin F."/>
        </authorList>
    </citation>
    <scope>NUCLEOTIDE SEQUENCE [LARGE SCALE GENOMIC DNA]</scope>
    <source>
        <strain evidence="6">F 1598</strain>
    </source>
</reference>
<accession>A0A0C3BCE5</accession>
<sequence>MSSSASTSSFSESARSPSPARSGQQPLKRKRQDPGDDLDSEHDSESPDETPALSHAERRRQKKKEREQKNLKSDFTPATKKRKLKDGVATASSVSKKEKRQNSVWVGNLSFRTTTDALRGFFDGVGEITRVHMPMKAGANGENMGFAYVDFASPDQKVIAISLSERDFQGRRLLIKDGDDFAGRPANVTEENADSANAGDKTNPVKPSVSGSTGLSKTAQKILRIQKQPAAPTLFLGNLGFETTEKSIRELFEAHRGLKKVKEPDGQLEKDEAKAGDKWIRKIRMGTFEDSGNCKGWAFIDFTSIEHATAALVNSKNHRLDGRSLVVEYASAEAVRRGGSRLKSKTEEGTGPRRGSSRGGRTDRGGRSERGRSSRGEGRSWNGSRVGQGNAVEPVITKDEDIAPKAQDTGRLHSGADRGGYRGVKGRSKPGAALALAKRESVAIVASQGQKITF</sequence>
<dbReference type="InParanoid" id="A0A0C3BCE5"/>
<dbReference type="HOGENOM" id="CLU_027451_2_2_1"/>
<dbReference type="SMART" id="SM00360">
    <property type="entry name" value="RRM"/>
    <property type="match status" value="2"/>
</dbReference>
<feature type="region of interest" description="Disordered" evidence="3">
    <location>
        <begin position="1"/>
        <end position="100"/>
    </location>
</feature>
<evidence type="ECO:0000256" key="3">
    <source>
        <dbReference type="SAM" id="MobiDB-lite"/>
    </source>
</evidence>
<reference evidence="5 6" key="1">
    <citation type="submission" date="2014-04" db="EMBL/GenBank/DDBJ databases">
        <authorList>
            <consortium name="DOE Joint Genome Institute"/>
            <person name="Kuo A."/>
            <person name="Tarkka M."/>
            <person name="Buscot F."/>
            <person name="Kohler A."/>
            <person name="Nagy L.G."/>
            <person name="Floudas D."/>
            <person name="Copeland A."/>
            <person name="Barry K.W."/>
            <person name="Cichocki N."/>
            <person name="Veneault-Fourrey C."/>
            <person name="LaButti K."/>
            <person name="Lindquist E.A."/>
            <person name="Lipzen A."/>
            <person name="Lundell T."/>
            <person name="Morin E."/>
            <person name="Murat C."/>
            <person name="Sun H."/>
            <person name="Tunlid A."/>
            <person name="Henrissat B."/>
            <person name="Grigoriev I.V."/>
            <person name="Hibbett D.S."/>
            <person name="Martin F."/>
            <person name="Nordberg H.P."/>
            <person name="Cantor M.N."/>
            <person name="Hua S.X."/>
        </authorList>
    </citation>
    <scope>NUCLEOTIDE SEQUENCE [LARGE SCALE GENOMIC DNA]</scope>
    <source>
        <strain evidence="5 6">F 1598</strain>
    </source>
</reference>
<name>A0A0C3BCE5_PILCF</name>
<dbReference type="Proteomes" id="UP000054166">
    <property type="component" value="Unassembled WGS sequence"/>
</dbReference>
<evidence type="ECO:0000313" key="6">
    <source>
        <dbReference type="Proteomes" id="UP000054166"/>
    </source>
</evidence>
<dbReference type="Pfam" id="PF00076">
    <property type="entry name" value="RRM_1"/>
    <property type="match status" value="1"/>
</dbReference>
<proteinExistence type="predicted"/>
<dbReference type="PROSITE" id="PS50102">
    <property type="entry name" value="RRM"/>
    <property type="match status" value="2"/>
</dbReference>
<dbReference type="STRING" id="765440.A0A0C3BCE5"/>
<dbReference type="GO" id="GO:0005730">
    <property type="term" value="C:nucleolus"/>
    <property type="evidence" value="ECO:0007669"/>
    <property type="project" value="TreeGrafter"/>
</dbReference>
<dbReference type="PANTHER" id="PTHR23236">
    <property type="entry name" value="EUKARYOTIC TRANSLATION INITIATION FACTOR 4B/4H"/>
    <property type="match status" value="1"/>
</dbReference>
<feature type="compositionally biased region" description="Low complexity" evidence="3">
    <location>
        <begin position="1"/>
        <end position="22"/>
    </location>
</feature>
<gene>
    <name evidence="5" type="ORF">PILCRDRAFT_99050</name>
</gene>
<evidence type="ECO:0000259" key="4">
    <source>
        <dbReference type="PROSITE" id="PS50102"/>
    </source>
</evidence>
<evidence type="ECO:0000256" key="2">
    <source>
        <dbReference type="PROSITE-ProRule" id="PRU00176"/>
    </source>
</evidence>
<feature type="domain" description="RRM" evidence="4">
    <location>
        <begin position="232"/>
        <end position="332"/>
    </location>
</feature>
<dbReference type="Gene3D" id="3.30.70.330">
    <property type="match status" value="2"/>
</dbReference>
<feature type="domain" description="RRM" evidence="4">
    <location>
        <begin position="102"/>
        <end position="180"/>
    </location>
</feature>
<dbReference type="FunCoup" id="A0A0C3BCE5">
    <property type="interactions" value="350"/>
</dbReference>
<dbReference type="SUPFAM" id="SSF54928">
    <property type="entry name" value="RNA-binding domain, RBD"/>
    <property type="match status" value="2"/>
</dbReference>
<dbReference type="GO" id="GO:0003723">
    <property type="term" value="F:RNA binding"/>
    <property type="evidence" value="ECO:0007669"/>
    <property type="project" value="UniProtKB-UniRule"/>
</dbReference>
<feature type="compositionally biased region" description="Acidic residues" evidence="3">
    <location>
        <begin position="35"/>
        <end position="48"/>
    </location>
</feature>
<feature type="compositionally biased region" description="Basic and acidic residues" evidence="3">
    <location>
        <begin position="360"/>
        <end position="378"/>
    </location>
</feature>
<organism evidence="5 6">
    <name type="scientific">Piloderma croceum (strain F 1598)</name>
    <dbReference type="NCBI Taxonomy" id="765440"/>
    <lineage>
        <taxon>Eukaryota</taxon>
        <taxon>Fungi</taxon>
        <taxon>Dikarya</taxon>
        <taxon>Basidiomycota</taxon>
        <taxon>Agaricomycotina</taxon>
        <taxon>Agaricomycetes</taxon>
        <taxon>Agaricomycetidae</taxon>
        <taxon>Atheliales</taxon>
        <taxon>Atheliaceae</taxon>
        <taxon>Piloderma</taxon>
    </lineage>
</organism>
<feature type="region of interest" description="Disordered" evidence="3">
    <location>
        <begin position="184"/>
        <end position="214"/>
    </location>
</feature>
<dbReference type="EMBL" id="KN833052">
    <property type="protein sequence ID" value="KIM74997.1"/>
    <property type="molecule type" value="Genomic_DNA"/>
</dbReference>
<dbReference type="InterPro" id="IPR000504">
    <property type="entry name" value="RRM_dom"/>
</dbReference>
<dbReference type="InterPro" id="IPR035979">
    <property type="entry name" value="RBD_domain_sf"/>
</dbReference>
<evidence type="ECO:0000313" key="5">
    <source>
        <dbReference type="EMBL" id="KIM74997.1"/>
    </source>
</evidence>
<dbReference type="PANTHER" id="PTHR23236:SF95">
    <property type="entry name" value="NUCLEOLAR PROTEIN 13"/>
    <property type="match status" value="1"/>
</dbReference>
<keyword evidence="1 2" id="KW-0694">RNA-binding</keyword>
<feature type="region of interest" description="Disordered" evidence="3">
    <location>
        <begin position="336"/>
        <end position="454"/>
    </location>
</feature>
<dbReference type="InterPro" id="IPR012677">
    <property type="entry name" value="Nucleotide-bd_a/b_plait_sf"/>
</dbReference>